<dbReference type="EMBL" id="JWZX01003185">
    <property type="protein sequence ID" value="KOO23501.1"/>
    <property type="molecule type" value="Genomic_DNA"/>
</dbReference>
<name>A0A0M0JAC1_9EUKA</name>
<feature type="coiled-coil region" evidence="1">
    <location>
        <begin position="21"/>
        <end position="55"/>
    </location>
</feature>
<protein>
    <submittedName>
        <fullName evidence="2">Uncharacterized protein</fullName>
    </submittedName>
</protein>
<reference evidence="3" key="1">
    <citation type="journal article" date="2015" name="PLoS Genet.">
        <title>Genome Sequence and Transcriptome Analyses of Chrysochromulina tobin: Metabolic Tools for Enhanced Algal Fitness in the Prominent Order Prymnesiales (Haptophyceae).</title>
        <authorList>
            <person name="Hovde B.T."/>
            <person name="Deodato C.R."/>
            <person name="Hunsperger H.M."/>
            <person name="Ryken S.A."/>
            <person name="Yost W."/>
            <person name="Jha R.K."/>
            <person name="Patterson J."/>
            <person name="Monnat R.J. Jr."/>
            <person name="Barlow S.B."/>
            <person name="Starkenburg S.R."/>
            <person name="Cattolico R.A."/>
        </authorList>
    </citation>
    <scope>NUCLEOTIDE SEQUENCE</scope>
    <source>
        <strain evidence="3">CCMP291</strain>
    </source>
</reference>
<keyword evidence="1" id="KW-0175">Coiled coil</keyword>
<keyword evidence="3" id="KW-1185">Reference proteome</keyword>
<dbReference type="AlphaFoldDB" id="A0A0M0JAC1"/>
<evidence type="ECO:0000313" key="2">
    <source>
        <dbReference type="EMBL" id="KOO23501.1"/>
    </source>
</evidence>
<proteinExistence type="predicted"/>
<gene>
    <name evidence="2" type="ORF">Ctob_004928</name>
</gene>
<sequence>MVMKLRFEPVPTLDGMTIEDIIRLKDDHAALKLKLESERSEVESLLRAVRQYEETAGKFLSSPSMRSVLSAASLTTTLTVGTQGWRARSSAAAHSP</sequence>
<evidence type="ECO:0000256" key="1">
    <source>
        <dbReference type="SAM" id="Coils"/>
    </source>
</evidence>
<comment type="caution">
    <text evidence="2">The sequence shown here is derived from an EMBL/GenBank/DDBJ whole genome shotgun (WGS) entry which is preliminary data.</text>
</comment>
<evidence type="ECO:0000313" key="3">
    <source>
        <dbReference type="Proteomes" id="UP000037460"/>
    </source>
</evidence>
<dbReference type="Proteomes" id="UP000037460">
    <property type="component" value="Unassembled WGS sequence"/>
</dbReference>
<accession>A0A0M0JAC1</accession>
<organism evidence="2 3">
    <name type="scientific">Chrysochromulina tobinii</name>
    <dbReference type="NCBI Taxonomy" id="1460289"/>
    <lineage>
        <taxon>Eukaryota</taxon>
        <taxon>Haptista</taxon>
        <taxon>Haptophyta</taxon>
        <taxon>Prymnesiophyceae</taxon>
        <taxon>Prymnesiales</taxon>
        <taxon>Chrysochromulinaceae</taxon>
        <taxon>Chrysochromulina</taxon>
    </lineage>
</organism>